<dbReference type="EMBL" id="JABVXQ010000013">
    <property type="protein sequence ID" value="KAF6081863.1"/>
    <property type="molecule type" value="Genomic_DNA"/>
</dbReference>
<organism evidence="1 2">
    <name type="scientific">Phyllostomus discolor</name>
    <name type="common">pale spear-nosed bat</name>
    <dbReference type="NCBI Taxonomy" id="89673"/>
    <lineage>
        <taxon>Eukaryota</taxon>
        <taxon>Metazoa</taxon>
        <taxon>Chordata</taxon>
        <taxon>Craniata</taxon>
        <taxon>Vertebrata</taxon>
        <taxon>Euteleostomi</taxon>
        <taxon>Mammalia</taxon>
        <taxon>Eutheria</taxon>
        <taxon>Laurasiatheria</taxon>
        <taxon>Chiroptera</taxon>
        <taxon>Yangochiroptera</taxon>
        <taxon>Phyllostomidae</taxon>
        <taxon>Phyllostominae</taxon>
        <taxon>Phyllostomus</taxon>
    </lineage>
</organism>
<dbReference type="Proteomes" id="UP000664940">
    <property type="component" value="Unassembled WGS sequence"/>
</dbReference>
<gene>
    <name evidence="1" type="ORF">HJG60_008868</name>
</gene>
<dbReference type="AlphaFoldDB" id="A0A833YWH7"/>
<name>A0A833YWH7_9CHIR</name>
<evidence type="ECO:0000313" key="2">
    <source>
        <dbReference type="Proteomes" id="UP000664940"/>
    </source>
</evidence>
<accession>A0A833YWH7</accession>
<comment type="caution">
    <text evidence="1">The sequence shown here is derived from an EMBL/GenBank/DDBJ whole genome shotgun (WGS) entry which is preliminary data.</text>
</comment>
<evidence type="ECO:0000313" key="1">
    <source>
        <dbReference type="EMBL" id="KAF6081863.1"/>
    </source>
</evidence>
<protein>
    <submittedName>
        <fullName evidence="1">Uncharacterized protein</fullName>
    </submittedName>
</protein>
<sequence>MHPVTARFLIQQDARGCHGGRTWTDTDAVTPLGSMSMTGEYSALCHTRTHLLATAQFSSVGSGWGVGSRVPGAAWRYWLLPWCASGKVGGGEGSPGEGRCSDLLCPQFPKRDGCRVPFAVMRLPCSVCDPLLPTNLPASGASLRPQRPCPQAGSVEVAKSVLFHLVLRSRTVLFALLPHPSPDLALPSRLSLLLAPVSPQQHAALPPQPPCAPLGAPQRAPYPLRCPRTPL</sequence>
<reference evidence="1 2" key="1">
    <citation type="journal article" date="2020" name="Nature">
        <title>Six reference-quality genomes reveal evolution of bat adaptations.</title>
        <authorList>
            <person name="Jebb D."/>
            <person name="Huang Z."/>
            <person name="Pippel M."/>
            <person name="Hughes G.M."/>
            <person name="Lavrichenko K."/>
            <person name="Devanna P."/>
            <person name="Winkler S."/>
            <person name="Jermiin L.S."/>
            <person name="Skirmuntt E.C."/>
            <person name="Katzourakis A."/>
            <person name="Burkitt-Gray L."/>
            <person name="Ray D.A."/>
            <person name="Sullivan K.A.M."/>
            <person name="Roscito J.G."/>
            <person name="Kirilenko B.M."/>
            <person name="Davalos L.M."/>
            <person name="Corthals A.P."/>
            <person name="Power M.L."/>
            <person name="Jones G."/>
            <person name="Ransome R.D."/>
            <person name="Dechmann D.K.N."/>
            <person name="Locatelli A.G."/>
            <person name="Puechmaille S.J."/>
            <person name="Fedrigo O."/>
            <person name="Jarvis E.D."/>
            <person name="Hiller M."/>
            <person name="Vernes S.C."/>
            <person name="Myers E.W."/>
            <person name="Teeling E.C."/>
        </authorList>
    </citation>
    <scope>NUCLEOTIDE SEQUENCE [LARGE SCALE GENOMIC DNA]</scope>
    <source>
        <strain evidence="1">Bat1K_MPI-CBG_1</strain>
    </source>
</reference>
<proteinExistence type="predicted"/>